<proteinExistence type="predicted"/>
<evidence type="ECO:0000313" key="2">
    <source>
        <dbReference type="EMBL" id="SHL53103.1"/>
    </source>
</evidence>
<feature type="domain" description="Gfo/Idh/MocA-like oxidoreductase N-terminal" evidence="1">
    <location>
        <begin position="8"/>
        <end position="128"/>
    </location>
</feature>
<dbReference type="GO" id="GO:0000166">
    <property type="term" value="F:nucleotide binding"/>
    <property type="evidence" value="ECO:0007669"/>
    <property type="project" value="InterPro"/>
</dbReference>
<accession>A0A1M7BDS3</accession>
<dbReference type="PANTHER" id="PTHR43377">
    <property type="entry name" value="BILIVERDIN REDUCTASE A"/>
    <property type="match status" value="1"/>
</dbReference>
<gene>
    <name evidence="2" type="ORF">SAMN05444159_6120</name>
</gene>
<name>A0A1M7BDS3_9BRAD</name>
<dbReference type="Gene3D" id="3.30.360.10">
    <property type="entry name" value="Dihydrodipicolinate Reductase, domain 2"/>
    <property type="match status" value="1"/>
</dbReference>
<dbReference type="InterPro" id="IPR051450">
    <property type="entry name" value="Gfo/Idh/MocA_Oxidoreductases"/>
</dbReference>
<dbReference type="Pfam" id="PF01408">
    <property type="entry name" value="GFO_IDH_MocA"/>
    <property type="match status" value="1"/>
</dbReference>
<dbReference type="EMBL" id="LT670844">
    <property type="protein sequence ID" value="SHL53103.1"/>
    <property type="molecule type" value="Genomic_DNA"/>
</dbReference>
<dbReference type="RefSeq" id="WP_154071524.1">
    <property type="nucleotide sequence ID" value="NZ_LT670844.1"/>
</dbReference>
<protein>
    <submittedName>
        <fullName evidence="2">Predicted dehydrogenase</fullName>
    </submittedName>
</protein>
<dbReference type="InterPro" id="IPR036291">
    <property type="entry name" value="NAD(P)-bd_dom_sf"/>
</dbReference>
<reference evidence="2 3" key="1">
    <citation type="submission" date="2016-11" db="EMBL/GenBank/DDBJ databases">
        <authorList>
            <person name="Jaros S."/>
            <person name="Januszkiewicz K."/>
            <person name="Wedrychowicz H."/>
        </authorList>
    </citation>
    <scope>NUCLEOTIDE SEQUENCE [LARGE SCALE GENOMIC DNA]</scope>
    <source>
        <strain evidence="2 3">GAS499</strain>
    </source>
</reference>
<evidence type="ECO:0000259" key="1">
    <source>
        <dbReference type="Pfam" id="PF01408"/>
    </source>
</evidence>
<dbReference type="SUPFAM" id="SSF51735">
    <property type="entry name" value="NAD(P)-binding Rossmann-fold domains"/>
    <property type="match status" value="1"/>
</dbReference>
<dbReference type="InterPro" id="IPR000683">
    <property type="entry name" value="Gfo/Idh/MocA-like_OxRdtase_N"/>
</dbReference>
<dbReference type="AlphaFoldDB" id="A0A1M7BDS3"/>
<sequence length="321" mass="34840">MTRDGRTIALVGGGRWGRVHASNLVQLLTSRDRVLWVSQHNQDVLRKNIAQFSGDGPKFELLTRLDEALVERPAAALIVTAPDAHVAAADACLRQGIHTFVEKPLAFRLSDALSLVDAAARADLILALGVHLLSASYLRHFKSHLATRRIAAMSIRWFDPVHEMRYGETKRADYFTPLAHDLYPHLWSIVRVLAGTGVQIITSASKQPDGSISFESSAGAVKIDAQCGRGTGVRERCVRVVFEDGGTAGIDFTEEPGTATLGDAALPPDPLWGKTPRPAMAEVRDFLAQVSSPLRDREWLHLAANCLDSVTGAEALSARLA</sequence>
<dbReference type="Proteomes" id="UP000189935">
    <property type="component" value="Chromosome I"/>
</dbReference>
<dbReference type="Gene3D" id="3.40.50.720">
    <property type="entry name" value="NAD(P)-binding Rossmann-like Domain"/>
    <property type="match status" value="1"/>
</dbReference>
<evidence type="ECO:0000313" key="3">
    <source>
        <dbReference type="Proteomes" id="UP000189935"/>
    </source>
</evidence>
<dbReference type="OrthoDB" id="9792935at2"/>
<dbReference type="PANTHER" id="PTHR43377:SF1">
    <property type="entry name" value="BILIVERDIN REDUCTASE A"/>
    <property type="match status" value="1"/>
</dbReference>
<organism evidence="2 3">
    <name type="scientific">Bradyrhizobium lablabi</name>
    <dbReference type="NCBI Taxonomy" id="722472"/>
    <lineage>
        <taxon>Bacteria</taxon>
        <taxon>Pseudomonadati</taxon>
        <taxon>Pseudomonadota</taxon>
        <taxon>Alphaproteobacteria</taxon>
        <taxon>Hyphomicrobiales</taxon>
        <taxon>Nitrobacteraceae</taxon>
        <taxon>Bradyrhizobium</taxon>
    </lineage>
</organism>